<comment type="caution">
    <text evidence="2">The sequence shown here is derived from an EMBL/GenBank/DDBJ whole genome shotgun (WGS) entry which is preliminary data.</text>
</comment>
<keyword evidence="1" id="KW-0732">Signal</keyword>
<evidence type="ECO:0000313" key="2">
    <source>
        <dbReference type="EMBL" id="EAU92211.1"/>
    </source>
</evidence>
<protein>
    <submittedName>
        <fullName evidence="2">Uncharacterized protein</fullName>
    </submittedName>
</protein>
<feature type="chain" id="PRO_5002726181" evidence="1">
    <location>
        <begin position="20"/>
        <end position="49"/>
    </location>
</feature>
<dbReference type="EMBL" id="AACS02000001">
    <property type="protein sequence ID" value="EAU92211.1"/>
    <property type="molecule type" value="Genomic_DNA"/>
</dbReference>
<dbReference type="Proteomes" id="UP000001861">
    <property type="component" value="Unassembled WGS sequence"/>
</dbReference>
<evidence type="ECO:0000256" key="1">
    <source>
        <dbReference type="SAM" id="SignalP"/>
    </source>
</evidence>
<evidence type="ECO:0000313" key="3">
    <source>
        <dbReference type="Proteomes" id="UP000001861"/>
    </source>
</evidence>
<feature type="signal peptide" evidence="1">
    <location>
        <begin position="1"/>
        <end position="19"/>
    </location>
</feature>
<keyword evidence="3" id="KW-1185">Reference proteome</keyword>
<dbReference type="InParanoid" id="A8N3X2"/>
<organism evidence="2 3">
    <name type="scientific">Coprinopsis cinerea (strain Okayama-7 / 130 / ATCC MYA-4618 / FGSC 9003)</name>
    <name type="common">Inky cap fungus</name>
    <name type="synonym">Hormographiella aspergillata</name>
    <dbReference type="NCBI Taxonomy" id="240176"/>
    <lineage>
        <taxon>Eukaryota</taxon>
        <taxon>Fungi</taxon>
        <taxon>Dikarya</taxon>
        <taxon>Basidiomycota</taxon>
        <taxon>Agaricomycotina</taxon>
        <taxon>Agaricomycetes</taxon>
        <taxon>Agaricomycetidae</taxon>
        <taxon>Agaricales</taxon>
        <taxon>Agaricineae</taxon>
        <taxon>Psathyrellaceae</taxon>
        <taxon>Coprinopsis</taxon>
    </lineage>
</organism>
<dbReference type="AlphaFoldDB" id="A8N3X2"/>
<proteinExistence type="predicted"/>
<gene>
    <name evidence="2" type="ORF">CC1G_10097</name>
</gene>
<dbReference type="RefSeq" id="XP_001829567.1">
    <property type="nucleotide sequence ID" value="XM_001829515.1"/>
</dbReference>
<reference evidence="2 3" key="1">
    <citation type="journal article" date="2010" name="Proc. Natl. Acad. Sci. U.S.A.">
        <title>Insights into evolution of multicellular fungi from the assembled chromosomes of the mushroom Coprinopsis cinerea (Coprinus cinereus).</title>
        <authorList>
            <person name="Stajich J.E."/>
            <person name="Wilke S.K."/>
            <person name="Ahren D."/>
            <person name="Au C.H."/>
            <person name="Birren B.W."/>
            <person name="Borodovsky M."/>
            <person name="Burns C."/>
            <person name="Canback B."/>
            <person name="Casselton L.A."/>
            <person name="Cheng C.K."/>
            <person name="Deng J."/>
            <person name="Dietrich F.S."/>
            <person name="Fargo D.C."/>
            <person name="Farman M.L."/>
            <person name="Gathman A.C."/>
            <person name="Goldberg J."/>
            <person name="Guigo R."/>
            <person name="Hoegger P.J."/>
            <person name="Hooker J.B."/>
            <person name="Huggins A."/>
            <person name="James T.Y."/>
            <person name="Kamada T."/>
            <person name="Kilaru S."/>
            <person name="Kodira C."/>
            <person name="Kues U."/>
            <person name="Kupfer D."/>
            <person name="Kwan H.S."/>
            <person name="Lomsadze A."/>
            <person name="Li W."/>
            <person name="Lilly W.W."/>
            <person name="Ma L.J."/>
            <person name="Mackey A.J."/>
            <person name="Manning G."/>
            <person name="Martin F."/>
            <person name="Muraguchi H."/>
            <person name="Natvig D.O."/>
            <person name="Palmerini H."/>
            <person name="Ramesh M.A."/>
            <person name="Rehmeyer C.J."/>
            <person name="Roe B.A."/>
            <person name="Shenoy N."/>
            <person name="Stanke M."/>
            <person name="Ter-Hovhannisyan V."/>
            <person name="Tunlid A."/>
            <person name="Velagapudi R."/>
            <person name="Vision T.J."/>
            <person name="Zeng Q."/>
            <person name="Zolan M.E."/>
            <person name="Pukkila P.J."/>
        </authorList>
    </citation>
    <scope>NUCLEOTIDE SEQUENCE [LARGE SCALE GENOMIC DNA]</scope>
    <source>
        <strain evidence="3">Okayama-7 / 130 / ATCC MYA-4618 / FGSC 9003</strain>
    </source>
</reference>
<dbReference type="KEGG" id="cci:CC1G_10097"/>
<name>A8N3X2_COPC7</name>
<dbReference type="VEuPathDB" id="FungiDB:CC1G_10097"/>
<dbReference type="GeneID" id="6006012"/>
<accession>A8N3X2</accession>
<sequence>MTRLSVLFTLFFAIVFVAAAPAPSKLGIDDVLEREDAKWLRVDLSDDDY</sequence>